<dbReference type="PANTHER" id="PTHR15608">
    <property type="entry name" value="SPLICING FACTOR U2AF-ASSOCIATED PROTEIN 2"/>
    <property type="match status" value="1"/>
</dbReference>
<evidence type="ECO:0000256" key="4">
    <source>
        <dbReference type="ARBA" id="ARBA00022884"/>
    </source>
</evidence>
<dbReference type="PANTHER" id="PTHR15608:SF0">
    <property type="entry name" value="HIV TAT-SPECIFIC FACTOR 1"/>
    <property type="match status" value="1"/>
</dbReference>
<comment type="similarity">
    <text evidence="1">Belongs to the HTATSF1 family.</text>
</comment>
<dbReference type="InterPro" id="IPR035979">
    <property type="entry name" value="RBD_domain_sf"/>
</dbReference>
<dbReference type="GO" id="GO:0003723">
    <property type="term" value="F:RNA binding"/>
    <property type="evidence" value="ECO:0007669"/>
    <property type="project" value="UniProtKB-UniRule"/>
</dbReference>
<dbReference type="EMBL" id="CANTFL010001462">
    <property type="protein sequence ID" value="CAI5742067.1"/>
    <property type="molecule type" value="Genomic_DNA"/>
</dbReference>
<evidence type="ECO:0000256" key="1">
    <source>
        <dbReference type="ARBA" id="ARBA00007747"/>
    </source>
</evidence>
<keyword evidence="2" id="KW-0507">mRNA processing</keyword>
<dbReference type="AlphaFoldDB" id="A0AAV0UYY8"/>
<accession>A0AAV0UYY8</accession>
<evidence type="ECO:0000256" key="5">
    <source>
        <dbReference type="ARBA" id="ARBA00023187"/>
    </source>
</evidence>
<dbReference type="GO" id="GO:0005684">
    <property type="term" value="C:U2-type spliceosomal complex"/>
    <property type="evidence" value="ECO:0007669"/>
    <property type="project" value="TreeGrafter"/>
</dbReference>
<dbReference type="FunFam" id="3.30.70.330:FF:000105">
    <property type="entry name" value="HIV Tat-specific factor 1 homolog"/>
    <property type="match status" value="1"/>
</dbReference>
<evidence type="ECO:0000259" key="8">
    <source>
        <dbReference type="PROSITE" id="PS50102"/>
    </source>
</evidence>
<evidence type="ECO:0000256" key="7">
    <source>
        <dbReference type="SAM" id="MobiDB-lite"/>
    </source>
</evidence>
<name>A0AAV0UYY8_HYABA</name>
<dbReference type="Pfam" id="PF00076">
    <property type="entry name" value="RRM_1"/>
    <property type="match status" value="2"/>
</dbReference>
<proteinExistence type="inferred from homology"/>
<organism evidence="9 10">
    <name type="scientific">Hyaloperonospora brassicae</name>
    <name type="common">Brassica downy mildew</name>
    <name type="synonym">Peronospora brassicae</name>
    <dbReference type="NCBI Taxonomy" id="162125"/>
    <lineage>
        <taxon>Eukaryota</taxon>
        <taxon>Sar</taxon>
        <taxon>Stramenopiles</taxon>
        <taxon>Oomycota</taxon>
        <taxon>Peronosporomycetes</taxon>
        <taxon>Peronosporales</taxon>
        <taxon>Peronosporaceae</taxon>
        <taxon>Hyaloperonospora</taxon>
    </lineage>
</organism>
<evidence type="ECO:0000313" key="10">
    <source>
        <dbReference type="Proteomes" id="UP001162031"/>
    </source>
</evidence>
<reference evidence="9" key="1">
    <citation type="submission" date="2022-12" db="EMBL/GenBank/DDBJ databases">
        <authorList>
            <person name="Webb A."/>
        </authorList>
    </citation>
    <scope>NUCLEOTIDE SEQUENCE</scope>
    <source>
        <strain evidence="9">Hp1</strain>
    </source>
</reference>
<protein>
    <recommendedName>
        <fullName evidence="8">RRM domain-containing protein</fullName>
    </recommendedName>
</protein>
<dbReference type="InterPro" id="IPR012677">
    <property type="entry name" value="Nucleotide-bd_a/b_plait_sf"/>
</dbReference>
<evidence type="ECO:0000256" key="3">
    <source>
        <dbReference type="ARBA" id="ARBA00022737"/>
    </source>
</evidence>
<dbReference type="GO" id="GO:0000398">
    <property type="term" value="P:mRNA splicing, via spliceosome"/>
    <property type="evidence" value="ECO:0007669"/>
    <property type="project" value="UniProtKB-ARBA"/>
</dbReference>
<keyword evidence="4 6" id="KW-0694">RNA-binding</keyword>
<dbReference type="GO" id="GO:0005686">
    <property type="term" value="C:U2 snRNP"/>
    <property type="evidence" value="ECO:0007669"/>
    <property type="project" value="TreeGrafter"/>
</dbReference>
<dbReference type="InterPro" id="IPR000504">
    <property type="entry name" value="RRM_dom"/>
</dbReference>
<feature type="compositionally biased region" description="Polar residues" evidence="7">
    <location>
        <begin position="36"/>
        <end position="54"/>
    </location>
</feature>
<evidence type="ECO:0000313" key="9">
    <source>
        <dbReference type="EMBL" id="CAI5742067.1"/>
    </source>
</evidence>
<keyword evidence="3" id="KW-0677">Repeat</keyword>
<dbReference type="Gene3D" id="3.30.70.330">
    <property type="match status" value="2"/>
</dbReference>
<keyword evidence="5" id="KW-0508">mRNA splicing</keyword>
<gene>
    <name evidence="9" type="ORF">HBR001_LOCUS8796</name>
</gene>
<evidence type="ECO:0000256" key="6">
    <source>
        <dbReference type="PROSITE-ProRule" id="PRU00176"/>
    </source>
</evidence>
<evidence type="ECO:0000256" key="2">
    <source>
        <dbReference type="ARBA" id="ARBA00022664"/>
    </source>
</evidence>
<dbReference type="SMART" id="SM00360">
    <property type="entry name" value="RRM"/>
    <property type="match status" value="2"/>
</dbReference>
<dbReference type="Proteomes" id="UP001162031">
    <property type="component" value="Unassembled WGS sequence"/>
</dbReference>
<sequence length="280" mass="30813">MDIDLERIKRAHAKNLAYIRQQDEREASQAVDDQLASETQNTTASVKSPTQKGVKSNSSVYITGLTTYMACRQLEGVCSRLGKVRRIKFYRDERGGLKGDAVVTFNSRATMVKAVERLNHFEVKPGVIITATEANFSSKKVSETQESEAAVDDYQRAAETPVKNSPTDDLPSLDLPSRSVILKHVWNPLDSSDAAFFVELEDDMRGECAKHGVVEVVQIVADGSVIVRFADLKSAIACMKVMNGRWFAGSKIEAQFDQTTAENPSDADTKIEAFLATVGE</sequence>
<dbReference type="PROSITE" id="PS50102">
    <property type="entry name" value="RRM"/>
    <property type="match status" value="1"/>
</dbReference>
<dbReference type="CDD" id="cd12285">
    <property type="entry name" value="RRM3_RBM39_like"/>
    <property type="match status" value="1"/>
</dbReference>
<feature type="region of interest" description="Disordered" evidence="7">
    <location>
        <begin position="28"/>
        <end position="54"/>
    </location>
</feature>
<dbReference type="InterPro" id="IPR034393">
    <property type="entry name" value="TatSF1-like"/>
</dbReference>
<dbReference type="SUPFAM" id="SSF54928">
    <property type="entry name" value="RNA-binding domain, RBD"/>
    <property type="match status" value="1"/>
</dbReference>
<keyword evidence="10" id="KW-1185">Reference proteome</keyword>
<feature type="region of interest" description="Disordered" evidence="7">
    <location>
        <begin position="140"/>
        <end position="170"/>
    </location>
</feature>
<feature type="domain" description="RRM" evidence="8">
    <location>
        <begin position="58"/>
        <end position="136"/>
    </location>
</feature>
<comment type="caution">
    <text evidence="9">The sequence shown here is derived from an EMBL/GenBank/DDBJ whole genome shotgun (WGS) entry which is preliminary data.</text>
</comment>